<evidence type="ECO:0000313" key="1">
    <source>
        <dbReference type="EMBL" id="ABP66239.1"/>
    </source>
</evidence>
<dbReference type="EMBL" id="CP000679">
    <property type="protein sequence ID" value="ABP66239.1"/>
    <property type="molecule type" value="Genomic_DNA"/>
</dbReference>
<dbReference type="OrthoDB" id="274805at2"/>
<evidence type="ECO:0000313" key="2">
    <source>
        <dbReference type="Proteomes" id="UP000000256"/>
    </source>
</evidence>
<reference evidence="1 2" key="1">
    <citation type="journal article" date="2008" name="Appl. Environ. Microbiol.">
        <title>Hydrogenomics of the extremely thermophilic bacterium Caldicellulosiruptor saccharolyticus.</title>
        <authorList>
            <person name="van de Werken H.J."/>
            <person name="Verhaart M.R."/>
            <person name="VanFossen A.L."/>
            <person name="Willquist K."/>
            <person name="Lewis D.L."/>
            <person name="Nichols J.D."/>
            <person name="Goorissen H.P."/>
            <person name="Mongodin E.F."/>
            <person name="Nelson K.E."/>
            <person name="van Niel E.W."/>
            <person name="Stams A.J."/>
            <person name="Ward D.E."/>
            <person name="de Vos W.M."/>
            <person name="van der Oost J."/>
            <person name="Kelly R.M."/>
            <person name="Kengen S.W."/>
        </authorList>
    </citation>
    <scope>NUCLEOTIDE SEQUENCE [LARGE SCALE GENOMIC DNA]</scope>
    <source>
        <strain evidence="2">ATCC 43494 / DSM 8903 / Tp8T 6331</strain>
    </source>
</reference>
<sequence length="178" mass="21018">MEKLKLIRPYSCTGYHGTTRESAIKILASKKFLISRGKKQWLGEGVYFFENDLKQAYNWCTKARKYRDWVIIKSRIEADTLLDLCDLETFELFKALVHKIKNRIDNKGNNKFRWRELHVIDLMYRLCPFDVVRAAYIVPSSKPISGTNIYPIQVQVCVKNIECIKSIEEVYINETYYC</sequence>
<dbReference type="SUPFAM" id="SSF56399">
    <property type="entry name" value="ADP-ribosylation"/>
    <property type="match status" value="1"/>
</dbReference>
<evidence type="ECO:0008006" key="3">
    <source>
        <dbReference type="Google" id="ProtNLM"/>
    </source>
</evidence>
<organism evidence="1 2">
    <name type="scientific">Caldicellulosiruptor saccharolyticus (strain ATCC 43494 / DSM 8903 / Tp8T 6331)</name>
    <dbReference type="NCBI Taxonomy" id="351627"/>
    <lineage>
        <taxon>Bacteria</taxon>
        <taxon>Bacillati</taxon>
        <taxon>Bacillota</taxon>
        <taxon>Bacillota incertae sedis</taxon>
        <taxon>Caldicellulosiruptorales</taxon>
        <taxon>Caldicellulosiruptoraceae</taxon>
        <taxon>Caldicellulosiruptor</taxon>
    </lineage>
</organism>
<dbReference type="HOGENOM" id="CLU_118120_0_0_9"/>
<proteinExistence type="predicted"/>
<dbReference type="RefSeq" id="WP_011916186.1">
    <property type="nucleotide sequence ID" value="NC_009437.1"/>
</dbReference>
<dbReference type="eggNOG" id="ENOG503347T">
    <property type="taxonomic scope" value="Bacteria"/>
</dbReference>
<gene>
    <name evidence="1" type="ordered locus">Csac_0615</name>
</gene>
<dbReference type="AlphaFoldDB" id="A4XH54"/>
<protein>
    <recommendedName>
        <fullName evidence="3">DUF3990 domain-containing protein</fullName>
    </recommendedName>
</protein>
<keyword evidence="2" id="KW-1185">Reference proteome</keyword>
<accession>A4XH54</accession>
<dbReference type="Gene3D" id="3.90.175.10">
    <property type="entry name" value="Diphtheria Toxin, domain 1"/>
    <property type="match status" value="1"/>
</dbReference>
<dbReference type="Proteomes" id="UP000000256">
    <property type="component" value="Chromosome"/>
</dbReference>
<dbReference type="STRING" id="351627.Csac_0615"/>
<dbReference type="KEGG" id="csc:Csac_0615"/>
<name>A4XH54_CALS8</name>